<dbReference type="Pfam" id="PF02563">
    <property type="entry name" value="Poly_export"/>
    <property type="match status" value="1"/>
</dbReference>
<reference evidence="5" key="1">
    <citation type="submission" date="2016-10" db="EMBL/GenBank/DDBJ databases">
        <authorList>
            <person name="Varghese N."/>
            <person name="Submissions S."/>
        </authorList>
    </citation>
    <scope>NUCLEOTIDE SEQUENCE [LARGE SCALE GENOMIC DNA]</scope>
    <source>
        <strain evidence="5">DSM 26348</strain>
    </source>
</reference>
<organism evidence="4 5">
    <name type="scientific">Planctomicrobium piriforme</name>
    <dbReference type="NCBI Taxonomy" id="1576369"/>
    <lineage>
        <taxon>Bacteria</taxon>
        <taxon>Pseudomonadati</taxon>
        <taxon>Planctomycetota</taxon>
        <taxon>Planctomycetia</taxon>
        <taxon>Planctomycetales</taxon>
        <taxon>Planctomycetaceae</taxon>
        <taxon>Planctomicrobium</taxon>
    </lineage>
</organism>
<dbReference type="PANTHER" id="PTHR33619:SF3">
    <property type="entry name" value="POLYSACCHARIDE EXPORT PROTEIN GFCE-RELATED"/>
    <property type="match status" value="1"/>
</dbReference>
<dbReference type="InterPro" id="IPR049712">
    <property type="entry name" value="Poly_export"/>
</dbReference>
<keyword evidence="5" id="KW-1185">Reference proteome</keyword>
<feature type="compositionally biased region" description="Polar residues" evidence="2">
    <location>
        <begin position="324"/>
        <end position="333"/>
    </location>
</feature>
<dbReference type="GO" id="GO:0015159">
    <property type="term" value="F:polysaccharide transmembrane transporter activity"/>
    <property type="evidence" value="ECO:0007669"/>
    <property type="project" value="InterPro"/>
</dbReference>
<feature type="region of interest" description="Disordered" evidence="2">
    <location>
        <begin position="266"/>
        <end position="430"/>
    </location>
</feature>
<keyword evidence="1" id="KW-0732">Signal</keyword>
<proteinExistence type="predicted"/>
<feature type="compositionally biased region" description="Polar residues" evidence="2">
    <location>
        <begin position="266"/>
        <end position="284"/>
    </location>
</feature>
<dbReference type="InterPro" id="IPR003715">
    <property type="entry name" value="Poly_export_N"/>
</dbReference>
<dbReference type="RefSeq" id="WP_175516935.1">
    <property type="nucleotide sequence ID" value="NZ_FOQD01000001.1"/>
</dbReference>
<evidence type="ECO:0000313" key="4">
    <source>
        <dbReference type="EMBL" id="SFH54061.1"/>
    </source>
</evidence>
<evidence type="ECO:0000256" key="1">
    <source>
        <dbReference type="ARBA" id="ARBA00022729"/>
    </source>
</evidence>
<evidence type="ECO:0000256" key="2">
    <source>
        <dbReference type="SAM" id="MobiDB-lite"/>
    </source>
</evidence>
<gene>
    <name evidence="4" type="ORF">SAMN05421753_10180</name>
</gene>
<feature type="compositionally biased region" description="Polar residues" evidence="2">
    <location>
        <begin position="381"/>
        <end position="397"/>
    </location>
</feature>
<name>A0A1I3AXH8_9PLAN</name>
<dbReference type="STRING" id="1576369.SAMN05421753_10180"/>
<sequence length="628" mass="66763">MSTQAKITSLISARGLQSRQLALAFAACGTWVLLAGNGCTALHPVRGVPAAFLPCEFEGPSRDNKRTIDLSLLVRTPPDQYRVEAGDVLSIYVPRVLGAQSTEVGSVGLEPPINMPSSIEDPPTVGYPIQVRDDNTISLPQIPPLNVGGLTLQGVEDAILKAYTVQHHILNPTEALVMVSLQRPRITRVLVVRQEATTSLTTSGGVGTVNIGTSGKGTARTVTLKAYENDVLHALARAEGVDGLPGLNAENVIYIIRRRPAASFCPPTQQMYSEPTLAPLNSQPIPGMMSPGMPQSSNQNSRRDNGISLVSYEQPAGNPPVQPTYFQQTSQQPFGGYRASGEARPGQQLSGHSAAAVSPPPYRPGPMQPPGPASQPPQQQNIQRTNAVQPAQYQTGPSLALPAQGAGHSWGALPPEPVAPPTIACPDSNLPPVGASPELAWNSMLQGFDPTIDNPNVIRIPVRLAPGEMPHITEESITLHDGDIIFIESRETEVFYTAGLLGGGQYTLPRDYDLGVLEAVSIAEGRTMGGSGVSRSIGGVSALNHDVSNSASRLAILRTLPNGRRITIEIDLRKAMKYQEENIRIQPGDILFLEYTFPEAVCAFTQRYLFEGAMFGVAAGLLTSGGGG</sequence>
<dbReference type="AlphaFoldDB" id="A0A1I3AXH8"/>
<dbReference type="Proteomes" id="UP000199518">
    <property type="component" value="Unassembled WGS sequence"/>
</dbReference>
<protein>
    <submittedName>
        <fullName evidence="4">Polysaccharide biosynthesis/export protein</fullName>
    </submittedName>
</protein>
<evidence type="ECO:0000259" key="3">
    <source>
        <dbReference type="Pfam" id="PF02563"/>
    </source>
</evidence>
<evidence type="ECO:0000313" key="5">
    <source>
        <dbReference type="Proteomes" id="UP000199518"/>
    </source>
</evidence>
<dbReference type="EMBL" id="FOQD01000001">
    <property type="protein sequence ID" value="SFH54061.1"/>
    <property type="molecule type" value="Genomic_DNA"/>
</dbReference>
<feature type="compositionally biased region" description="Pro residues" evidence="2">
    <location>
        <begin position="358"/>
        <end position="375"/>
    </location>
</feature>
<accession>A0A1I3AXH8</accession>
<feature type="domain" description="Polysaccharide export protein N-terminal" evidence="3">
    <location>
        <begin position="77"/>
        <end position="172"/>
    </location>
</feature>
<dbReference type="PANTHER" id="PTHR33619">
    <property type="entry name" value="POLYSACCHARIDE EXPORT PROTEIN GFCE-RELATED"/>
    <property type="match status" value="1"/>
</dbReference>